<dbReference type="CDD" id="cd06869">
    <property type="entry name" value="PX_UP2_fungi"/>
    <property type="match status" value="1"/>
</dbReference>
<feature type="region of interest" description="Disordered" evidence="1">
    <location>
        <begin position="558"/>
        <end position="592"/>
    </location>
</feature>
<dbReference type="OrthoDB" id="2117459at2759"/>
<dbReference type="InterPro" id="IPR047168">
    <property type="entry name" value="LEC1-like"/>
</dbReference>
<sequence>MGADTNPFLRRAAARESIPAAKIEAVSTVPAANGPTVSSLSPLQAHYLKKTLVGLQLQEELAQLHRADALELLGPPFRSSKPLDPKQLPLLRHLLHRFVLTFPFFAKAPPNFFSDKVQLFMERLLERNIITIHDENGGLTGVSNVTGKMQRYLCMLVSSSMRVMGVEEDVVRINEQDQQRLAAIDAQQRAARNRSVSDHFEVDIVGVRRTILRGRLRTKVQDEFLVSTKIHSHEVYVGHTYRGFEEMHKLLVARFPMEDIPDMPAKDESATTIDGTLPAEETDEWTDMTATTPSMLIRERNRHTLRAFLRSLLAIPDVADSEIMRSFLMDEPTTLTSADKADMDVRKRADALRETEFKEFSDKITDRVLQLQLHLGTFKKHLMEPDGLSRMLATIRRCPHVSDLPPEYMELMNWATVSMASGLFTMFVGRDSSSSAFAQLKSVHGMMPYFMVRSILRISNPVAMMRSFLDLFLAQPFGQKSLLQRMFTGRLQDEIAEMKELAENVMSRIPDPLWWKKVAEFVAMPQDMQNLFCEQARAERSELLCVVLRSPLGGELSERQQRQLSRATAEQQKLKRERRRAQAHGLPEPEPDNEDAWLLEDLHVYYNLCVAMREKEQLIGLISDSATTDLIRDMITIFYAPLAEVYRAANIADMLGDLQMFITDLIKTVDDHESLSATRPELLVDAFVNLVQRHQQLFYNFVHQVHTKGSALFERLVQWIQLFINYVRDPREPESCGLGWINLDRCLPTDPGMYQRVIAETQEVIQQAYRVKLRREIRRRRKMAHVAATGSDNNLYEDDQFIKTMSNNFGFGSALNDEIEELGDDDEDDSASSTHSSDSEEGPEDADARVYRPQAEAKGTATRAASSNEPPRTDAIRTMLPAFRAILLPKLV</sequence>
<dbReference type="VEuPathDB" id="FungiDB:Malapachy_0474"/>
<dbReference type="InterPro" id="IPR024554">
    <property type="entry name" value="LEC1-like_C"/>
</dbReference>
<evidence type="ECO:0000256" key="1">
    <source>
        <dbReference type="SAM" id="MobiDB-lite"/>
    </source>
</evidence>
<proteinExistence type="predicted"/>
<evidence type="ECO:0000259" key="2">
    <source>
        <dbReference type="PROSITE" id="PS50195"/>
    </source>
</evidence>
<feature type="compositionally biased region" description="Polar residues" evidence="1">
    <location>
        <begin position="562"/>
        <end position="571"/>
    </location>
</feature>
<keyword evidence="4" id="KW-1185">Reference proteome</keyword>
<gene>
    <name evidence="3" type="ORF">Malapachy_0474</name>
</gene>
<evidence type="ECO:0000313" key="4">
    <source>
        <dbReference type="Proteomes" id="UP000037751"/>
    </source>
</evidence>
<dbReference type="RefSeq" id="XP_017990445.1">
    <property type="nucleotide sequence ID" value="XM_018134993.1"/>
</dbReference>
<dbReference type="STRING" id="77020.A0A0M9VMZ6"/>
<organism evidence="3 4">
    <name type="scientific">Malassezia pachydermatis</name>
    <dbReference type="NCBI Taxonomy" id="77020"/>
    <lineage>
        <taxon>Eukaryota</taxon>
        <taxon>Fungi</taxon>
        <taxon>Dikarya</taxon>
        <taxon>Basidiomycota</taxon>
        <taxon>Ustilaginomycotina</taxon>
        <taxon>Malasseziomycetes</taxon>
        <taxon>Malasseziales</taxon>
        <taxon>Malasseziaceae</taxon>
        <taxon>Malassezia</taxon>
    </lineage>
</organism>
<name>A0A0M9VMZ6_9BASI</name>
<dbReference type="SUPFAM" id="SSF64268">
    <property type="entry name" value="PX domain"/>
    <property type="match status" value="1"/>
</dbReference>
<reference evidence="3 4" key="1">
    <citation type="submission" date="2015-07" db="EMBL/GenBank/DDBJ databases">
        <title>Draft Genome Sequence of Malassezia furfur CBS1878 and Malassezia pachydermatis CBS1879.</title>
        <authorList>
            <person name="Triana S."/>
            <person name="Ohm R."/>
            <person name="Gonzalez A."/>
            <person name="DeCock H."/>
            <person name="Restrepo S."/>
            <person name="Celis A."/>
        </authorList>
    </citation>
    <scope>NUCLEOTIDE SEQUENCE [LARGE SCALE GENOMIC DNA]</scope>
    <source>
        <strain evidence="3 4">CBS 1879</strain>
    </source>
</reference>
<comment type="caution">
    <text evidence="3">The sequence shown here is derived from an EMBL/GenBank/DDBJ whole genome shotgun (WGS) entry which is preliminary data.</text>
</comment>
<dbReference type="GO" id="GO:0035091">
    <property type="term" value="F:phosphatidylinositol binding"/>
    <property type="evidence" value="ECO:0007669"/>
    <property type="project" value="InterPro"/>
</dbReference>
<feature type="region of interest" description="Disordered" evidence="1">
    <location>
        <begin position="822"/>
        <end position="876"/>
    </location>
</feature>
<dbReference type="InterPro" id="IPR036871">
    <property type="entry name" value="PX_dom_sf"/>
</dbReference>
<dbReference type="Pfam" id="PF00787">
    <property type="entry name" value="PX"/>
    <property type="match status" value="1"/>
</dbReference>
<dbReference type="PROSITE" id="PS50195">
    <property type="entry name" value="PX"/>
    <property type="match status" value="1"/>
</dbReference>
<dbReference type="GeneID" id="28726868"/>
<accession>A0A0M9VMZ6</accession>
<dbReference type="EMBL" id="LGAV01000008">
    <property type="protein sequence ID" value="KOS12813.1"/>
    <property type="molecule type" value="Genomic_DNA"/>
</dbReference>
<dbReference type="Pfam" id="PF12825">
    <property type="entry name" value="DUF3818"/>
    <property type="match status" value="1"/>
</dbReference>
<feature type="domain" description="PX" evidence="2">
    <location>
        <begin position="202"/>
        <end position="335"/>
    </location>
</feature>
<dbReference type="Proteomes" id="UP000037751">
    <property type="component" value="Unassembled WGS sequence"/>
</dbReference>
<dbReference type="InterPro" id="IPR001683">
    <property type="entry name" value="PX_dom"/>
</dbReference>
<dbReference type="Gene3D" id="3.30.1520.10">
    <property type="entry name" value="Phox-like domain"/>
    <property type="match status" value="1"/>
</dbReference>
<protein>
    <submittedName>
        <fullName evidence="3">Px domain-containing protein</fullName>
    </submittedName>
</protein>
<dbReference type="PANTHER" id="PTHR47185">
    <property type="entry name" value="PX DOMAIN-CONTAINING PROTEIN YPR097W"/>
    <property type="match status" value="1"/>
</dbReference>
<dbReference type="InterPro" id="IPR024555">
    <property type="entry name" value="PX-associated"/>
</dbReference>
<dbReference type="PANTHER" id="PTHR47185:SF1">
    <property type="entry name" value="PX DOMAIN-CONTAINING PROTEIN YPR097W"/>
    <property type="match status" value="1"/>
</dbReference>
<evidence type="ECO:0000313" key="3">
    <source>
        <dbReference type="EMBL" id="KOS12813.1"/>
    </source>
</evidence>
<dbReference type="AlphaFoldDB" id="A0A0M9VMZ6"/>
<dbReference type="Pfam" id="PF12828">
    <property type="entry name" value="PXB"/>
    <property type="match status" value="1"/>
</dbReference>